<dbReference type="Proteomes" id="UP000002033">
    <property type="component" value="Chromosome"/>
</dbReference>
<gene>
    <name evidence="2" type="ordered locus">Hden_3030</name>
</gene>
<dbReference type="HOGENOM" id="CLU_2601301_0_0_5"/>
<sequence precursor="true">MMETSAITIFAAVLLLAHVLGAIVVIILRRRSNPCRSARRSRALPLLRALDFDVNDAALRTGGAVAPRFQPTFSRKDFQ</sequence>
<keyword evidence="1" id="KW-0472">Membrane</keyword>
<dbReference type="STRING" id="582899.Hden_3030"/>
<evidence type="ECO:0000256" key="1">
    <source>
        <dbReference type="SAM" id="Phobius"/>
    </source>
</evidence>
<feature type="transmembrane region" description="Helical" evidence="1">
    <location>
        <begin position="6"/>
        <end position="28"/>
    </location>
</feature>
<keyword evidence="3" id="KW-1185">Reference proteome</keyword>
<dbReference type="EMBL" id="CP002083">
    <property type="protein sequence ID" value="ADJ24825.1"/>
    <property type="molecule type" value="Genomic_DNA"/>
</dbReference>
<accession>D8JVH1</accession>
<dbReference type="RefSeq" id="WP_013216984.1">
    <property type="nucleotide sequence ID" value="NC_014313.1"/>
</dbReference>
<evidence type="ECO:0000313" key="3">
    <source>
        <dbReference type="Proteomes" id="UP000002033"/>
    </source>
</evidence>
<keyword evidence="1" id="KW-1133">Transmembrane helix</keyword>
<keyword evidence="1" id="KW-0812">Transmembrane</keyword>
<protein>
    <submittedName>
        <fullName evidence="2">Uncharacterized protein</fullName>
    </submittedName>
</protein>
<reference evidence="3" key="1">
    <citation type="journal article" date="2011" name="J. Bacteriol.">
        <title>Genome sequences of eight morphologically diverse alphaproteobacteria.</title>
        <authorList>
            <consortium name="US DOE Joint Genome Institute"/>
            <person name="Brown P.J."/>
            <person name="Kysela D.T."/>
            <person name="Buechlein A."/>
            <person name="Hemmerich C."/>
            <person name="Brun Y.V."/>
        </authorList>
    </citation>
    <scope>NUCLEOTIDE SEQUENCE [LARGE SCALE GENOMIC DNA]</scope>
    <source>
        <strain evidence="3">ATCC 51888 / DSM 1869 / NCIB 11706 / TK 0415</strain>
    </source>
</reference>
<evidence type="ECO:0000313" key="2">
    <source>
        <dbReference type="EMBL" id="ADJ24825.1"/>
    </source>
</evidence>
<name>D8JVH1_HYPDA</name>
<organism evidence="2 3">
    <name type="scientific">Hyphomicrobium denitrificans (strain ATCC 51888 / DSM 1869 / NCIMB 11706 / TK 0415)</name>
    <dbReference type="NCBI Taxonomy" id="582899"/>
    <lineage>
        <taxon>Bacteria</taxon>
        <taxon>Pseudomonadati</taxon>
        <taxon>Pseudomonadota</taxon>
        <taxon>Alphaproteobacteria</taxon>
        <taxon>Hyphomicrobiales</taxon>
        <taxon>Hyphomicrobiaceae</taxon>
        <taxon>Hyphomicrobium</taxon>
    </lineage>
</organism>
<dbReference type="KEGG" id="hdn:Hden_3030"/>
<dbReference type="AlphaFoldDB" id="D8JVH1"/>
<proteinExistence type="predicted"/>